<organism evidence="2 3">
    <name type="scientific">Tenebrio molitor</name>
    <name type="common">Yellow mealworm beetle</name>
    <dbReference type="NCBI Taxonomy" id="7067"/>
    <lineage>
        <taxon>Eukaryota</taxon>
        <taxon>Metazoa</taxon>
        <taxon>Ecdysozoa</taxon>
        <taxon>Arthropoda</taxon>
        <taxon>Hexapoda</taxon>
        <taxon>Insecta</taxon>
        <taxon>Pterygota</taxon>
        <taxon>Neoptera</taxon>
        <taxon>Endopterygota</taxon>
        <taxon>Coleoptera</taxon>
        <taxon>Polyphaga</taxon>
        <taxon>Cucujiformia</taxon>
        <taxon>Tenebrionidae</taxon>
        <taxon>Tenebrio</taxon>
    </lineage>
</organism>
<feature type="compositionally biased region" description="Basic and acidic residues" evidence="1">
    <location>
        <begin position="274"/>
        <end position="287"/>
    </location>
</feature>
<dbReference type="EMBL" id="JABDTM020028107">
    <property type="protein sequence ID" value="KAH0809490.1"/>
    <property type="molecule type" value="Genomic_DNA"/>
</dbReference>
<reference evidence="2" key="1">
    <citation type="journal article" date="2020" name="J Insects Food Feed">
        <title>The yellow mealworm (Tenebrio molitor) genome: a resource for the emerging insects as food and feed industry.</title>
        <authorList>
            <person name="Eriksson T."/>
            <person name="Andere A."/>
            <person name="Kelstrup H."/>
            <person name="Emery V."/>
            <person name="Picard C."/>
        </authorList>
    </citation>
    <scope>NUCLEOTIDE SEQUENCE</scope>
    <source>
        <strain evidence="2">Stoneville</strain>
        <tissue evidence="2">Whole head</tissue>
    </source>
</reference>
<accession>A0A8J6H7G7</accession>
<gene>
    <name evidence="2" type="ORF">GEV33_013300</name>
</gene>
<feature type="compositionally biased region" description="Polar residues" evidence="1">
    <location>
        <begin position="223"/>
        <end position="233"/>
    </location>
</feature>
<protein>
    <submittedName>
        <fullName evidence="2">Uncharacterized protein</fullName>
    </submittedName>
</protein>
<feature type="region of interest" description="Disordered" evidence="1">
    <location>
        <begin position="99"/>
        <end position="134"/>
    </location>
</feature>
<proteinExistence type="predicted"/>
<evidence type="ECO:0000256" key="1">
    <source>
        <dbReference type="SAM" id="MobiDB-lite"/>
    </source>
</evidence>
<comment type="caution">
    <text evidence="2">The sequence shown here is derived from an EMBL/GenBank/DDBJ whole genome shotgun (WGS) entry which is preliminary data.</text>
</comment>
<feature type="compositionally biased region" description="Basic and acidic residues" evidence="1">
    <location>
        <begin position="171"/>
        <end position="202"/>
    </location>
</feature>
<dbReference type="AlphaFoldDB" id="A0A8J6H7G7"/>
<feature type="compositionally biased region" description="Basic and acidic residues" evidence="1">
    <location>
        <begin position="297"/>
        <end position="310"/>
    </location>
</feature>
<name>A0A8J6H7G7_TENMO</name>
<keyword evidence="3" id="KW-1185">Reference proteome</keyword>
<reference evidence="2" key="2">
    <citation type="submission" date="2021-08" db="EMBL/GenBank/DDBJ databases">
        <authorList>
            <person name="Eriksson T."/>
        </authorList>
    </citation>
    <scope>NUCLEOTIDE SEQUENCE</scope>
    <source>
        <strain evidence="2">Stoneville</strain>
        <tissue evidence="2">Whole head</tissue>
    </source>
</reference>
<feature type="region of interest" description="Disordered" evidence="1">
    <location>
        <begin position="274"/>
        <end position="310"/>
    </location>
</feature>
<dbReference type="Proteomes" id="UP000719412">
    <property type="component" value="Unassembled WGS sequence"/>
</dbReference>
<feature type="region of interest" description="Disordered" evidence="1">
    <location>
        <begin position="160"/>
        <end position="233"/>
    </location>
</feature>
<evidence type="ECO:0000313" key="2">
    <source>
        <dbReference type="EMBL" id="KAH0809490.1"/>
    </source>
</evidence>
<evidence type="ECO:0000313" key="3">
    <source>
        <dbReference type="Proteomes" id="UP000719412"/>
    </source>
</evidence>
<sequence length="310" mass="36400">MEKGLVLEFLRNFNKSFRTFKALNQQLAQKVYKYVNMFLETVRKANKLVGCAWGIAERKWEGFFKRRMIMFDSMVGMEGTRGGQNGWKGRVQDTDGMLERKEKEHGEEREKETLPEELSEREKDTDKQERRERIKETRCNRGLRGEKECKRKENDGEIQTWEGGERTQVLDGRRERGRERNGEKDIWKRRERTEKERVEDRSVPNADVTSRPSDQDEDGPPQQERSCLRNKTSPSTINLDPCTVHNECHAPCSPTVVVQFTSSHDILRRIDGQRSRTCRESERKTPDADSLTTITTEYRRRGAQTHKESK</sequence>